<dbReference type="InterPro" id="IPR011990">
    <property type="entry name" value="TPR-like_helical_dom_sf"/>
</dbReference>
<feature type="compositionally biased region" description="Basic and acidic residues" evidence="1">
    <location>
        <begin position="182"/>
        <end position="199"/>
    </location>
</feature>
<feature type="compositionally biased region" description="Basic residues" evidence="1">
    <location>
        <begin position="170"/>
        <end position="180"/>
    </location>
</feature>
<reference evidence="2 3" key="1">
    <citation type="submission" date="2023-04" db="EMBL/GenBank/DDBJ databases">
        <title>Spirochaete genome identified in red abalone sample constitutes a novel genus.</title>
        <authorList>
            <person name="Sharma S.P."/>
            <person name="Purcell C.M."/>
            <person name="Hyde J.R."/>
            <person name="Severin A.J."/>
        </authorList>
    </citation>
    <scope>NUCLEOTIDE SEQUENCE [LARGE SCALE GENOMIC DNA]</scope>
    <source>
        <strain evidence="2 3">SP-2023</strain>
    </source>
</reference>
<organism evidence="2 3">
    <name type="scientific">Candidatus Haliotispira prima</name>
    <dbReference type="NCBI Taxonomy" id="3034016"/>
    <lineage>
        <taxon>Bacteria</taxon>
        <taxon>Pseudomonadati</taxon>
        <taxon>Spirochaetota</taxon>
        <taxon>Spirochaetia</taxon>
        <taxon>Spirochaetales</taxon>
        <taxon>Spirochaetaceae</taxon>
        <taxon>Candidatus Haliotispira</taxon>
    </lineage>
</organism>
<dbReference type="Proteomes" id="UP001228690">
    <property type="component" value="Chromosome"/>
</dbReference>
<gene>
    <name evidence="2" type="ORF">P0082_10885</name>
</gene>
<keyword evidence="3" id="KW-1185">Reference proteome</keyword>
<dbReference type="EMBL" id="CP123443">
    <property type="protein sequence ID" value="WGK68974.1"/>
    <property type="molecule type" value="Genomic_DNA"/>
</dbReference>
<evidence type="ECO:0008006" key="4">
    <source>
        <dbReference type="Google" id="ProtNLM"/>
    </source>
</evidence>
<feature type="region of interest" description="Disordered" evidence="1">
    <location>
        <begin position="159"/>
        <end position="199"/>
    </location>
</feature>
<sequence>MNFNIQRIVRMVTYGRIGQAAKKRTGGGILLFGISAILLFSCSSLPDLSQKAPSIYFKAAETARFQRKRRQAIELYKLIQLRFADNFTIALEAEFSIGQIYFSWNGHDKEAKEHYQNVIQFYERPEVGTDVFPLSYRNLAQKNLQAIKQRQGFRLLPPRTDGVKTVYGKPKTKNKPKVVPKTKADEQGELTETKTEKNN</sequence>
<dbReference type="SUPFAM" id="SSF48452">
    <property type="entry name" value="TPR-like"/>
    <property type="match status" value="1"/>
</dbReference>
<evidence type="ECO:0000256" key="1">
    <source>
        <dbReference type="SAM" id="MobiDB-lite"/>
    </source>
</evidence>
<evidence type="ECO:0000313" key="3">
    <source>
        <dbReference type="Proteomes" id="UP001228690"/>
    </source>
</evidence>
<name>A0ABY8MG65_9SPIO</name>
<dbReference type="Gene3D" id="1.25.40.10">
    <property type="entry name" value="Tetratricopeptide repeat domain"/>
    <property type="match status" value="1"/>
</dbReference>
<evidence type="ECO:0000313" key="2">
    <source>
        <dbReference type="EMBL" id="WGK68974.1"/>
    </source>
</evidence>
<dbReference type="RefSeq" id="WP_326927162.1">
    <property type="nucleotide sequence ID" value="NZ_CP123443.1"/>
</dbReference>
<protein>
    <recommendedName>
        <fullName evidence="4">Tetratricopeptide repeat protein</fullName>
    </recommendedName>
</protein>
<proteinExistence type="predicted"/>
<accession>A0ABY8MG65</accession>